<evidence type="ECO:0000313" key="3">
    <source>
        <dbReference type="EMBL" id="WKK77013.2"/>
    </source>
</evidence>
<evidence type="ECO:0000313" key="4">
    <source>
        <dbReference type="Proteomes" id="UP001230496"/>
    </source>
</evidence>
<feature type="transmembrane region" description="Helical" evidence="1">
    <location>
        <begin position="82"/>
        <end position="102"/>
    </location>
</feature>
<reference evidence="3 4" key="1">
    <citation type="submission" date="2023-08" db="EMBL/GenBank/DDBJ databases">
        <title>Comparative genomics and taxonomic characterization of three novel marine species of genus Marivirga.</title>
        <authorList>
            <person name="Muhammad N."/>
            <person name="Kim S.-G."/>
        </authorList>
    </citation>
    <scope>NUCLEOTIDE SEQUENCE [LARGE SCALE GENOMIC DNA]</scope>
    <source>
        <strain evidence="3 4">BDSF4-3</strain>
    </source>
</reference>
<keyword evidence="1" id="KW-0472">Membrane</keyword>
<keyword evidence="1" id="KW-0812">Transmembrane</keyword>
<protein>
    <submittedName>
        <fullName evidence="3">DUF2231 domain-containing protein</fullName>
    </submittedName>
</protein>
<name>A0AA49GBD2_9BACT</name>
<dbReference type="AlphaFoldDB" id="A0AA49GBD2"/>
<dbReference type="RefSeq" id="WP_308349970.1">
    <property type="nucleotide sequence ID" value="NZ_CP129971.1"/>
</dbReference>
<keyword evidence="4" id="KW-1185">Reference proteome</keyword>
<feature type="transmembrane region" description="Helical" evidence="1">
    <location>
        <begin position="38"/>
        <end position="57"/>
    </location>
</feature>
<dbReference type="InterPro" id="IPR019251">
    <property type="entry name" value="DUF2231_TM"/>
</dbReference>
<feature type="transmembrane region" description="Helical" evidence="1">
    <location>
        <begin position="6"/>
        <end position="26"/>
    </location>
</feature>
<dbReference type="Pfam" id="PF09990">
    <property type="entry name" value="DUF2231"/>
    <property type="match status" value="1"/>
</dbReference>
<evidence type="ECO:0000259" key="2">
    <source>
        <dbReference type="Pfam" id="PF09990"/>
    </source>
</evidence>
<proteinExistence type="predicted"/>
<dbReference type="Proteomes" id="UP001230496">
    <property type="component" value="Chromosome"/>
</dbReference>
<dbReference type="EMBL" id="CP129971">
    <property type="protein sequence ID" value="WKK77013.2"/>
    <property type="molecule type" value="Genomic_DNA"/>
</dbReference>
<keyword evidence="1" id="KW-1133">Transmembrane helix</keyword>
<evidence type="ECO:0000256" key="1">
    <source>
        <dbReference type="SAM" id="Phobius"/>
    </source>
</evidence>
<organism evidence="3 4">
    <name type="scientific">Marivirga salinarum</name>
    <dbReference type="NCBI Taxonomy" id="3059078"/>
    <lineage>
        <taxon>Bacteria</taxon>
        <taxon>Pseudomonadati</taxon>
        <taxon>Bacteroidota</taxon>
        <taxon>Cytophagia</taxon>
        <taxon>Cytophagales</taxon>
        <taxon>Marivirgaceae</taxon>
        <taxon>Marivirga</taxon>
    </lineage>
</organism>
<sequence length="161" mass="17389">MDQTHIHLLINHLPVFGSILGGFVLAHGIWTKSNPTKIAAYNVFIISAIGGVIAFLTGEAAEETAENIQGVAKNMIDQHEDFAVFALVSLIVLGVASILGILMTLKKSNLTRKIAFVILLISLISFGLVARTGYLGGQIRHTELSNDTSILFENSEVEDED</sequence>
<feature type="transmembrane region" description="Helical" evidence="1">
    <location>
        <begin position="114"/>
        <end position="134"/>
    </location>
</feature>
<feature type="domain" description="DUF2231" evidence="2">
    <location>
        <begin position="32"/>
        <end position="139"/>
    </location>
</feature>
<dbReference type="KEGG" id="msaa:QYS49_07215"/>
<accession>A0AA49GBD2</accession>
<gene>
    <name evidence="3" type="ORF">QYS49_07215</name>
</gene>